<comment type="cofactor">
    <cofactor evidence="1">
        <name>pyridoxal 5'-phosphate</name>
        <dbReference type="ChEBI" id="CHEBI:597326"/>
    </cofactor>
</comment>
<dbReference type="AlphaFoldDB" id="B3RXS7"/>
<dbReference type="GO" id="GO:0016830">
    <property type="term" value="F:carbon-carbon lyase activity"/>
    <property type="evidence" value="ECO:0007669"/>
    <property type="project" value="UniProtKB-ARBA"/>
</dbReference>
<evidence type="ECO:0000256" key="4">
    <source>
        <dbReference type="ARBA" id="ARBA00022898"/>
    </source>
</evidence>
<dbReference type="InterPro" id="IPR001608">
    <property type="entry name" value="Ala_racemase_N"/>
</dbReference>
<proteinExistence type="inferred from homology"/>
<keyword evidence="4" id="KW-0663">Pyridoxal phosphate</keyword>
<feature type="domain" description="D-serine dehydratase-like" evidence="6">
    <location>
        <begin position="268"/>
        <end position="353"/>
    </location>
</feature>
<dbReference type="OMA" id="EPAFRLW"/>
<dbReference type="FunFam" id="3.20.20.10:FF:000026">
    <property type="entry name" value="D-threonine aldolase"/>
    <property type="match status" value="1"/>
</dbReference>
<comment type="cofactor">
    <cofactor evidence="2">
        <name>Mg(2+)</name>
        <dbReference type="ChEBI" id="CHEBI:18420"/>
    </cofactor>
</comment>
<name>B3RXS7_TRIAD</name>
<dbReference type="GO" id="GO:0036088">
    <property type="term" value="P:D-serine catabolic process"/>
    <property type="evidence" value="ECO:0000318"/>
    <property type="project" value="GO_Central"/>
</dbReference>
<gene>
    <name evidence="7" type="ORF">TRIADDRAFT_56315</name>
</gene>
<dbReference type="GO" id="GO:0008721">
    <property type="term" value="F:D-serine ammonia-lyase activity"/>
    <property type="evidence" value="ECO:0000318"/>
    <property type="project" value="GO_Central"/>
</dbReference>
<evidence type="ECO:0000256" key="3">
    <source>
        <dbReference type="ARBA" id="ARBA00005323"/>
    </source>
</evidence>
<dbReference type="InParanoid" id="B3RXS7"/>
<dbReference type="FunFam" id="2.40.37.20:FF:000001">
    <property type="entry name" value="D-3-hydroxyaspartate aldolase"/>
    <property type="match status" value="1"/>
</dbReference>
<keyword evidence="5" id="KW-0456">Lyase</keyword>
<dbReference type="RefSeq" id="XP_002112371.1">
    <property type="nucleotide sequence ID" value="XM_002112335.1"/>
</dbReference>
<evidence type="ECO:0000256" key="5">
    <source>
        <dbReference type="ARBA" id="ARBA00023239"/>
    </source>
</evidence>
<dbReference type="PANTHER" id="PTHR28004:SF2">
    <property type="entry name" value="D-SERINE DEHYDRATASE"/>
    <property type="match status" value="1"/>
</dbReference>
<evidence type="ECO:0000256" key="1">
    <source>
        <dbReference type="ARBA" id="ARBA00001933"/>
    </source>
</evidence>
<dbReference type="OrthoDB" id="20198at2759"/>
<dbReference type="InterPro" id="IPR026956">
    <property type="entry name" value="D-ser_dehydrat-like_dom"/>
</dbReference>
<dbReference type="eggNOG" id="ENOG502QRDB">
    <property type="taxonomic scope" value="Eukaryota"/>
</dbReference>
<dbReference type="Gene3D" id="3.20.20.10">
    <property type="entry name" value="Alanine racemase"/>
    <property type="match status" value="1"/>
</dbReference>
<dbReference type="GeneID" id="6754013"/>
<dbReference type="InterPro" id="IPR051466">
    <property type="entry name" value="D-amino_acid_metab_enzyme"/>
</dbReference>
<evidence type="ECO:0000313" key="7">
    <source>
        <dbReference type="EMBL" id="EDV24481.1"/>
    </source>
</evidence>
<dbReference type="CDD" id="cd06819">
    <property type="entry name" value="PLPDE_III_LS_D-TA"/>
    <property type="match status" value="1"/>
</dbReference>
<dbReference type="Pfam" id="PF01168">
    <property type="entry name" value="Ala_racemase_N"/>
    <property type="match status" value="1"/>
</dbReference>
<dbReference type="KEGG" id="tad:TRIADDRAFT_56315"/>
<sequence>MTSYSLRVGCSIRDILTPALVVDLQKLDYNLKRLPESLKGININIRPHAKAHKCPSLAHFQIKHGSVGMCCQKLCEAESMVTGGIKDILLSNELVGKSKLTRLALLARNAHITVCIDNEDVASQLSHIAKDLNVELDALVEIDVGQERCGVPPGEAAVNLARHLTSLPNLHYKGIQAYQGWNQHIRKYNDRKAAVDMVVTKVKVTLEALRKHNLPCEIVTGGGTGTYIFEANSGVYTEVQPGSYVFMDADYGRNFDQKDEYVSDFRQSLFVLSTVVSVTPGQRAVLDAGLKAISLDSGVPVLADYPELTFNNGGDEHGIITPAGNFKVGDTVWLVPGHCDPTVNMYDNLIGIRNGIVECVWPISGRGPGV</sequence>
<dbReference type="Pfam" id="PF14031">
    <property type="entry name" value="D-ser_dehydrat"/>
    <property type="match status" value="1"/>
</dbReference>
<organism evidence="7 8">
    <name type="scientific">Trichoplax adhaerens</name>
    <name type="common">Trichoplax reptans</name>
    <dbReference type="NCBI Taxonomy" id="10228"/>
    <lineage>
        <taxon>Eukaryota</taxon>
        <taxon>Metazoa</taxon>
        <taxon>Placozoa</taxon>
        <taxon>Uniplacotomia</taxon>
        <taxon>Trichoplacea</taxon>
        <taxon>Trichoplacidae</taxon>
        <taxon>Trichoplax</taxon>
    </lineage>
</organism>
<dbReference type="SUPFAM" id="SSF51419">
    <property type="entry name" value="PLP-binding barrel"/>
    <property type="match status" value="1"/>
</dbReference>
<dbReference type="InterPro" id="IPR029066">
    <property type="entry name" value="PLP-binding_barrel"/>
</dbReference>
<accession>B3RXS7</accession>
<dbReference type="PhylomeDB" id="B3RXS7"/>
<keyword evidence="8" id="KW-1185">Reference proteome</keyword>
<dbReference type="Gene3D" id="2.40.37.20">
    <property type="entry name" value="D-serine dehydratase-like domain"/>
    <property type="match status" value="1"/>
</dbReference>
<dbReference type="PANTHER" id="PTHR28004">
    <property type="entry name" value="ZGC:162816-RELATED"/>
    <property type="match status" value="1"/>
</dbReference>
<evidence type="ECO:0000259" key="6">
    <source>
        <dbReference type="SMART" id="SM01119"/>
    </source>
</evidence>
<evidence type="ECO:0000256" key="2">
    <source>
        <dbReference type="ARBA" id="ARBA00001946"/>
    </source>
</evidence>
<dbReference type="STRING" id="10228.B3RXS7"/>
<dbReference type="InterPro" id="IPR042208">
    <property type="entry name" value="D-ser_dehydrat-like_sf"/>
</dbReference>
<comment type="similarity">
    <text evidence="3">Belongs to the DSD1 family.</text>
</comment>
<protein>
    <recommendedName>
        <fullName evidence="6">D-serine dehydratase-like domain-containing protein</fullName>
    </recommendedName>
</protein>
<dbReference type="EMBL" id="DS985245">
    <property type="protein sequence ID" value="EDV24481.1"/>
    <property type="molecule type" value="Genomic_DNA"/>
</dbReference>
<evidence type="ECO:0000313" key="8">
    <source>
        <dbReference type="Proteomes" id="UP000009022"/>
    </source>
</evidence>
<dbReference type="Proteomes" id="UP000009022">
    <property type="component" value="Unassembled WGS sequence"/>
</dbReference>
<dbReference type="CTD" id="6754013"/>
<dbReference type="HOGENOM" id="CLU_031639_2_0_1"/>
<dbReference type="SMART" id="SM01119">
    <property type="entry name" value="D-ser_dehydrat"/>
    <property type="match status" value="1"/>
</dbReference>
<reference evidence="7 8" key="1">
    <citation type="journal article" date="2008" name="Nature">
        <title>The Trichoplax genome and the nature of placozoans.</title>
        <authorList>
            <person name="Srivastava M."/>
            <person name="Begovic E."/>
            <person name="Chapman J."/>
            <person name="Putnam N.H."/>
            <person name="Hellsten U."/>
            <person name="Kawashima T."/>
            <person name="Kuo A."/>
            <person name="Mitros T."/>
            <person name="Salamov A."/>
            <person name="Carpenter M.L."/>
            <person name="Signorovitch A.Y."/>
            <person name="Moreno M.A."/>
            <person name="Kamm K."/>
            <person name="Grimwood J."/>
            <person name="Schmutz J."/>
            <person name="Shapiro H."/>
            <person name="Grigoriev I.V."/>
            <person name="Buss L.W."/>
            <person name="Schierwater B."/>
            <person name="Dellaporta S.L."/>
            <person name="Rokhsar D.S."/>
        </authorList>
    </citation>
    <scope>NUCLEOTIDE SEQUENCE [LARGE SCALE GENOMIC DNA]</scope>
    <source>
        <strain evidence="7 8">Grell-BS-1999</strain>
    </source>
</reference>